<organism evidence="1 2">
    <name type="scientific">Dyella agri</name>
    <dbReference type="NCBI Taxonomy" id="1926869"/>
    <lineage>
        <taxon>Bacteria</taxon>
        <taxon>Pseudomonadati</taxon>
        <taxon>Pseudomonadota</taxon>
        <taxon>Gammaproteobacteria</taxon>
        <taxon>Lysobacterales</taxon>
        <taxon>Rhodanobacteraceae</taxon>
        <taxon>Dyella</taxon>
    </lineage>
</organism>
<evidence type="ECO:0000313" key="1">
    <source>
        <dbReference type="EMBL" id="MFK2929757.1"/>
    </source>
</evidence>
<sequence>MNDQTNALPIVPGSLAAPQQICAGDLLIEVSPAPNRCAASVDGLEGIAEMPHTRRILAMIERAQLDLDALDSLAAGLEAG</sequence>
<protein>
    <submittedName>
        <fullName evidence="1">Uncharacterized protein</fullName>
    </submittedName>
</protein>
<dbReference type="Proteomes" id="UP001620397">
    <property type="component" value="Unassembled WGS sequence"/>
</dbReference>
<evidence type="ECO:0000313" key="2">
    <source>
        <dbReference type="Proteomes" id="UP001620397"/>
    </source>
</evidence>
<reference evidence="1 2" key="1">
    <citation type="submission" date="2020-10" db="EMBL/GenBank/DDBJ databases">
        <title>Phylogeny of dyella-like bacteria.</title>
        <authorList>
            <person name="Fu J."/>
        </authorList>
    </citation>
    <scope>NUCLEOTIDE SEQUENCE [LARGE SCALE GENOMIC DNA]</scope>
    <source>
        <strain evidence="1 2">DKC-1</strain>
    </source>
</reference>
<gene>
    <name evidence="1" type="ORF">ISP14_03020</name>
</gene>
<comment type="caution">
    <text evidence="1">The sequence shown here is derived from an EMBL/GenBank/DDBJ whole genome shotgun (WGS) entry which is preliminary data.</text>
</comment>
<dbReference type="RefSeq" id="WP_404536187.1">
    <property type="nucleotide sequence ID" value="NZ_JADIKL010000002.1"/>
</dbReference>
<keyword evidence="2" id="KW-1185">Reference proteome</keyword>
<proteinExistence type="predicted"/>
<name>A0ABW8KF39_9GAMM</name>
<dbReference type="EMBL" id="JADIKL010000002">
    <property type="protein sequence ID" value="MFK2929757.1"/>
    <property type="molecule type" value="Genomic_DNA"/>
</dbReference>
<accession>A0ABW8KF39</accession>